<dbReference type="SUPFAM" id="SSF50475">
    <property type="entry name" value="FMN-binding split barrel"/>
    <property type="match status" value="1"/>
</dbReference>
<keyword evidence="2" id="KW-0285">Flavoprotein</keyword>
<dbReference type="Pfam" id="PF01613">
    <property type="entry name" value="Flavin_Reduct"/>
    <property type="match status" value="1"/>
</dbReference>
<evidence type="ECO:0000313" key="6">
    <source>
        <dbReference type="EMBL" id="SUZ73178.1"/>
    </source>
</evidence>
<evidence type="ECO:0000256" key="3">
    <source>
        <dbReference type="ARBA" id="ARBA00022643"/>
    </source>
</evidence>
<name>A0A381Q2N0_9ZZZZ</name>
<gene>
    <name evidence="6" type="ORF">METZ01_LOCUS26032</name>
</gene>
<evidence type="ECO:0000256" key="1">
    <source>
        <dbReference type="ARBA" id="ARBA00001917"/>
    </source>
</evidence>
<dbReference type="InterPro" id="IPR012349">
    <property type="entry name" value="Split_barrel_FMN-bd"/>
</dbReference>
<evidence type="ECO:0000256" key="4">
    <source>
        <dbReference type="ARBA" id="ARBA00038054"/>
    </source>
</evidence>
<evidence type="ECO:0000259" key="5">
    <source>
        <dbReference type="SMART" id="SM00903"/>
    </source>
</evidence>
<feature type="domain" description="Flavin reductase like" evidence="5">
    <location>
        <begin position="30"/>
        <end position="183"/>
    </location>
</feature>
<sequence>MAGDPAGALRHRVVHTDAVDGRERYQLLTSLVVPRPIGWVSTRSASGVPNVAPFSFFSAVASSPMLVSLSIGTRGGVAKDSLRNILDQGAFCVNVVTEAQLEAMNRTAASLPPDDDEFAFAGLSVAEAETVDAPYVADCPAVLECEFHKHVDLGDSGGLVLGEVKGVRLDPELTIVEGSAFVDTQELRPVGRLWGPAYMLLGEVRVLPRP</sequence>
<dbReference type="GO" id="GO:0010181">
    <property type="term" value="F:FMN binding"/>
    <property type="evidence" value="ECO:0007669"/>
    <property type="project" value="InterPro"/>
</dbReference>
<accession>A0A381Q2N0</accession>
<comment type="cofactor">
    <cofactor evidence="1">
        <name>FMN</name>
        <dbReference type="ChEBI" id="CHEBI:58210"/>
    </cofactor>
</comment>
<proteinExistence type="inferred from homology"/>
<dbReference type="PANTHER" id="PTHR33798:SF5">
    <property type="entry name" value="FLAVIN REDUCTASE LIKE DOMAIN-CONTAINING PROTEIN"/>
    <property type="match status" value="1"/>
</dbReference>
<evidence type="ECO:0000256" key="2">
    <source>
        <dbReference type="ARBA" id="ARBA00022630"/>
    </source>
</evidence>
<comment type="similarity">
    <text evidence="4">Belongs to the flavoredoxin family.</text>
</comment>
<dbReference type="SMART" id="SM00903">
    <property type="entry name" value="Flavin_Reduct"/>
    <property type="match status" value="1"/>
</dbReference>
<organism evidence="6">
    <name type="scientific">marine metagenome</name>
    <dbReference type="NCBI Taxonomy" id="408172"/>
    <lineage>
        <taxon>unclassified sequences</taxon>
        <taxon>metagenomes</taxon>
        <taxon>ecological metagenomes</taxon>
    </lineage>
</organism>
<reference evidence="6" key="1">
    <citation type="submission" date="2018-05" db="EMBL/GenBank/DDBJ databases">
        <authorList>
            <person name="Lanie J.A."/>
            <person name="Ng W.-L."/>
            <person name="Kazmierczak K.M."/>
            <person name="Andrzejewski T.M."/>
            <person name="Davidsen T.M."/>
            <person name="Wayne K.J."/>
            <person name="Tettelin H."/>
            <person name="Glass J.I."/>
            <person name="Rusch D."/>
            <person name="Podicherti R."/>
            <person name="Tsui H.-C.T."/>
            <person name="Winkler M.E."/>
        </authorList>
    </citation>
    <scope>NUCLEOTIDE SEQUENCE</scope>
</reference>
<dbReference type="InterPro" id="IPR002563">
    <property type="entry name" value="Flavin_Rdtase-like_dom"/>
</dbReference>
<dbReference type="PANTHER" id="PTHR33798">
    <property type="entry name" value="FLAVOPROTEIN OXYGENASE"/>
    <property type="match status" value="1"/>
</dbReference>
<keyword evidence="3" id="KW-0288">FMN</keyword>
<dbReference type="AlphaFoldDB" id="A0A381Q2N0"/>
<dbReference type="EMBL" id="UINC01001171">
    <property type="protein sequence ID" value="SUZ73178.1"/>
    <property type="molecule type" value="Genomic_DNA"/>
</dbReference>
<dbReference type="Gene3D" id="2.30.110.10">
    <property type="entry name" value="Electron Transport, Fmn-binding Protein, Chain A"/>
    <property type="match status" value="1"/>
</dbReference>
<protein>
    <recommendedName>
        <fullName evidence="5">Flavin reductase like domain-containing protein</fullName>
    </recommendedName>
</protein>